<dbReference type="GO" id="GO:0005634">
    <property type="term" value="C:nucleus"/>
    <property type="evidence" value="ECO:0007669"/>
    <property type="project" value="UniProtKB-SubCell"/>
</dbReference>
<evidence type="ECO:0000259" key="1">
    <source>
        <dbReference type="Pfam" id="PF05699"/>
    </source>
</evidence>
<sequence length="339" mass="39282">MKNHLIQSFMNIQKISCTSDLWSGKNDLAYICVTSHYIDSHWMLNKRMLAFRPLTFPHTGTVIYQAIMDIFREYNITEKILSITFDNASNNVSAILKFKEFYDCKCVCHIINLIVQDGLTHIEESLVNIRLALKFITCTPSRVQAFGDFCATRNIPPRKFPLDMHVRWNSTYIMLQSCEGYENLIIEFNEMFNNRVDISPIDWQISKVFVQFLSIFYDASIACSGVYYPTSNLILRQLLTEKEMENFDLLQWWKAHEVTFPVLSIMARDLLTPPVSTVASESSFSTSGRILSERRTRLAASSLEALICLKDWSDADERNQEFVDSLEVDFTKFNIDDDQ</sequence>
<dbReference type="InterPro" id="IPR008906">
    <property type="entry name" value="HATC_C_dom"/>
</dbReference>
<feature type="domain" description="HAT C-terminal dimerisation" evidence="1">
    <location>
        <begin position="235"/>
        <end position="312"/>
    </location>
</feature>
<dbReference type="GO" id="GO:0046983">
    <property type="term" value="F:protein dimerization activity"/>
    <property type="evidence" value="ECO:0007669"/>
    <property type="project" value="InterPro"/>
</dbReference>
<evidence type="ECO:0000313" key="2">
    <source>
        <dbReference type="EMBL" id="KAK1258107.1"/>
    </source>
</evidence>
<name>A0AAV9A296_ACOGR</name>
<proteinExistence type="predicted"/>
<accession>A0AAV9A296</accession>
<dbReference type="Proteomes" id="UP001179952">
    <property type="component" value="Unassembled WGS sequence"/>
</dbReference>
<dbReference type="PANTHER" id="PTHR46481">
    <property type="entry name" value="ZINC FINGER BED DOMAIN-CONTAINING PROTEIN 4"/>
    <property type="match status" value="1"/>
</dbReference>
<dbReference type="Pfam" id="PF05699">
    <property type="entry name" value="Dimer_Tnp_hAT"/>
    <property type="match status" value="1"/>
</dbReference>
<reference evidence="2" key="2">
    <citation type="submission" date="2023-06" db="EMBL/GenBank/DDBJ databases">
        <authorList>
            <person name="Ma L."/>
            <person name="Liu K.-W."/>
            <person name="Li Z."/>
            <person name="Hsiao Y.-Y."/>
            <person name="Qi Y."/>
            <person name="Fu T."/>
            <person name="Tang G."/>
            <person name="Zhang D."/>
            <person name="Sun W.-H."/>
            <person name="Liu D.-K."/>
            <person name="Li Y."/>
            <person name="Chen G.-Z."/>
            <person name="Liu X.-D."/>
            <person name="Liao X.-Y."/>
            <person name="Jiang Y.-T."/>
            <person name="Yu X."/>
            <person name="Hao Y."/>
            <person name="Huang J."/>
            <person name="Zhao X.-W."/>
            <person name="Ke S."/>
            <person name="Chen Y.-Y."/>
            <person name="Wu W.-L."/>
            <person name="Hsu J.-L."/>
            <person name="Lin Y.-F."/>
            <person name="Huang M.-D."/>
            <person name="Li C.-Y."/>
            <person name="Huang L."/>
            <person name="Wang Z.-W."/>
            <person name="Zhao X."/>
            <person name="Zhong W.-Y."/>
            <person name="Peng D.-H."/>
            <person name="Ahmad S."/>
            <person name="Lan S."/>
            <person name="Zhang J.-S."/>
            <person name="Tsai W.-C."/>
            <person name="Van De Peer Y."/>
            <person name="Liu Z.-J."/>
        </authorList>
    </citation>
    <scope>NUCLEOTIDE SEQUENCE</scope>
    <source>
        <strain evidence="2">SCP</strain>
        <tissue evidence="2">Leaves</tissue>
    </source>
</reference>
<dbReference type="PANTHER" id="PTHR46481:SF8">
    <property type="entry name" value="ZINC FINGER BED DOMAIN-CONTAINING PROTEIN RICESLEEPER 1-LIKE"/>
    <property type="match status" value="1"/>
</dbReference>
<dbReference type="EMBL" id="JAUJYN010000025">
    <property type="protein sequence ID" value="KAK1258107.1"/>
    <property type="molecule type" value="Genomic_DNA"/>
</dbReference>
<dbReference type="SUPFAM" id="SSF53098">
    <property type="entry name" value="Ribonuclease H-like"/>
    <property type="match status" value="1"/>
</dbReference>
<organism evidence="2 3">
    <name type="scientific">Acorus gramineus</name>
    <name type="common">Dwarf sweet flag</name>
    <dbReference type="NCBI Taxonomy" id="55184"/>
    <lineage>
        <taxon>Eukaryota</taxon>
        <taxon>Viridiplantae</taxon>
        <taxon>Streptophyta</taxon>
        <taxon>Embryophyta</taxon>
        <taxon>Tracheophyta</taxon>
        <taxon>Spermatophyta</taxon>
        <taxon>Magnoliopsida</taxon>
        <taxon>Liliopsida</taxon>
        <taxon>Acoraceae</taxon>
        <taxon>Acorus</taxon>
    </lineage>
</organism>
<reference evidence="2" key="1">
    <citation type="journal article" date="2023" name="Nat. Commun.">
        <title>Diploid and tetraploid genomes of Acorus and the evolution of monocots.</title>
        <authorList>
            <person name="Ma L."/>
            <person name="Liu K.W."/>
            <person name="Li Z."/>
            <person name="Hsiao Y.Y."/>
            <person name="Qi Y."/>
            <person name="Fu T."/>
            <person name="Tang G.D."/>
            <person name="Zhang D."/>
            <person name="Sun W.H."/>
            <person name="Liu D.K."/>
            <person name="Li Y."/>
            <person name="Chen G.Z."/>
            <person name="Liu X.D."/>
            <person name="Liao X.Y."/>
            <person name="Jiang Y.T."/>
            <person name="Yu X."/>
            <person name="Hao Y."/>
            <person name="Huang J."/>
            <person name="Zhao X.W."/>
            <person name="Ke S."/>
            <person name="Chen Y.Y."/>
            <person name="Wu W.L."/>
            <person name="Hsu J.L."/>
            <person name="Lin Y.F."/>
            <person name="Huang M.D."/>
            <person name="Li C.Y."/>
            <person name="Huang L."/>
            <person name="Wang Z.W."/>
            <person name="Zhao X."/>
            <person name="Zhong W.Y."/>
            <person name="Peng D.H."/>
            <person name="Ahmad S."/>
            <person name="Lan S."/>
            <person name="Zhang J.S."/>
            <person name="Tsai W.C."/>
            <person name="Van de Peer Y."/>
            <person name="Liu Z.J."/>
        </authorList>
    </citation>
    <scope>NUCLEOTIDE SEQUENCE</scope>
    <source>
        <strain evidence="2">SCP</strain>
    </source>
</reference>
<comment type="caution">
    <text evidence="2">The sequence shown here is derived from an EMBL/GenBank/DDBJ whole genome shotgun (WGS) entry which is preliminary data.</text>
</comment>
<dbReference type="InterPro" id="IPR012337">
    <property type="entry name" value="RNaseH-like_sf"/>
</dbReference>
<dbReference type="GO" id="GO:0008270">
    <property type="term" value="F:zinc ion binding"/>
    <property type="evidence" value="ECO:0007669"/>
    <property type="project" value="UniProtKB-KW"/>
</dbReference>
<dbReference type="InterPro" id="IPR052035">
    <property type="entry name" value="ZnF_BED_domain_contain"/>
</dbReference>
<protein>
    <recommendedName>
        <fullName evidence="1">HAT C-terminal dimerisation domain-containing protein</fullName>
    </recommendedName>
</protein>
<dbReference type="AlphaFoldDB" id="A0AAV9A296"/>
<gene>
    <name evidence="2" type="ORF">QJS04_geneDACA012297</name>
</gene>
<keyword evidence="3" id="KW-1185">Reference proteome</keyword>
<evidence type="ECO:0000313" key="3">
    <source>
        <dbReference type="Proteomes" id="UP001179952"/>
    </source>
</evidence>